<gene>
    <name evidence="4" type="ORF">PV327_010271</name>
</gene>
<reference evidence="4" key="2">
    <citation type="submission" date="2023-03" db="EMBL/GenBank/DDBJ databases">
        <authorList>
            <person name="Inwood S.N."/>
            <person name="Skelly J.G."/>
            <person name="Guhlin J."/>
            <person name="Harrop T.W.R."/>
            <person name="Goldson S.G."/>
            <person name="Dearden P.K."/>
        </authorList>
    </citation>
    <scope>NUCLEOTIDE SEQUENCE</scope>
    <source>
        <strain evidence="4">Lincoln</strain>
        <tissue evidence="4">Whole body</tissue>
    </source>
</reference>
<evidence type="ECO:0000313" key="5">
    <source>
        <dbReference type="Proteomes" id="UP001168972"/>
    </source>
</evidence>
<dbReference type="Pfam" id="PF00004">
    <property type="entry name" value="AAA"/>
    <property type="match status" value="2"/>
</dbReference>
<keyword evidence="1" id="KW-0547">Nucleotide-binding</keyword>
<dbReference type="FunFam" id="1.10.8.60:FF:000178">
    <property type="entry name" value="CDC48/VCP homolog, AAA superfamily"/>
    <property type="match status" value="1"/>
</dbReference>
<dbReference type="InterPro" id="IPR027417">
    <property type="entry name" value="P-loop_NTPase"/>
</dbReference>
<reference evidence="4" key="1">
    <citation type="journal article" date="2023" name="bioRxiv">
        <title>Scaffold-level genome assemblies of two parasitoid biocontrol wasps reveal the parthenogenesis mechanism and an associated novel virus.</title>
        <authorList>
            <person name="Inwood S."/>
            <person name="Skelly J."/>
            <person name="Guhlin J."/>
            <person name="Harrop T."/>
            <person name="Goldson S."/>
            <person name="Dearden P."/>
        </authorList>
    </citation>
    <scope>NUCLEOTIDE SEQUENCE</scope>
    <source>
        <strain evidence="4">Lincoln</strain>
        <tissue evidence="4">Whole body</tissue>
    </source>
</reference>
<organism evidence="4 5">
    <name type="scientific">Microctonus hyperodae</name>
    <name type="common">Parasitoid wasp</name>
    <dbReference type="NCBI Taxonomy" id="165561"/>
    <lineage>
        <taxon>Eukaryota</taxon>
        <taxon>Metazoa</taxon>
        <taxon>Ecdysozoa</taxon>
        <taxon>Arthropoda</taxon>
        <taxon>Hexapoda</taxon>
        <taxon>Insecta</taxon>
        <taxon>Pterygota</taxon>
        <taxon>Neoptera</taxon>
        <taxon>Endopterygota</taxon>
        <taxon>Hymenoptera</taxon>
        <taxon>Apocrita</taxon>
        <taxon>Ichneumonoidea</taxon>
        <taxon>Braconidae</taxon>
        <taxon>Euphorinae</taxon>
        <taxon>Microctonus</taxon>
    </lineage>
</organism>
<keyword evidence="5" id="KW-1185">Reference proteome</keyword>
<dbReference type="Gene3D" id="1.10.8.60">
    <property type="match status" value="2"/>
</dbReference>
<feature type="domain" description="AAA+ ATPase" evidence="3">
    <location>
        <begin position="293"/>
        <end position="424"/>
    </location>
</feature>
<dbReference type="InterPro" id="IPR003593">
    <property type="entry name" value="AAA+_ATPase"/>
</dbReference>
<evidence type="ECO:0000313" key="4">
    <source>
        <dbReference type="EMBL" id="KAK0174509.1"/>
    </source>
</evidence>
<accession>A0AA39FRJ4</accession>
<feature type="domain" description="AAA+ ATPase" evidence="3">
    <location>
        <begin position="557"/>
        <end position="698"/>
    </location>
</feature>
<evidence type="ECO:0000259" key="3">
    <source>
        <dbReference type="SMART" id="SM00382"/>
    </source>
</evidence>
<dbReference type="AlphaFoldDB" id="A0AA39FRJ4"/>
<dbReference type="GO" id="GO:0016887">
    <property type="term" value="F:ATP hydrolysis activity"/>
    <property type="evidence" value="ECO:0007669"/>
    <property type="project" value="InterPro"/>
</dbReference>
<keyword evidence="2" id="KW-0067">ATP-binding</keyword>
<dbReference type="InterPro" id="IPR041569">
    <property type="entry name" value="AAA_lid_3"/>
</dbReference>
<evidence type="ECO:0000256" key="2">
    <source>
        <dbReference type="ARBA" id="ARBA00022840"/>
    </source>
</evidence>
<dbReference type="SMART" id="SM00382">
    <property type="entry name" value="AAA"/>
    <property type="match status" value="2"/>
</dbReference>
<dbReference type="InterPro" id="IPR050168">
    <property type="entry name" value="AAA_ATPase_domain"/>
</dbReference>
<dbReference type="PANTHER" id="PTHR23077:SF27">
    <property type="entry name" value="ATPASE FAMILY GENE 2 PROTEIN HOMOLOG A"/>
    <property type="match status" value="1"/>
</dbReference>
<name>A0AA39FRJ4_MICHY</name>
<evidence type="ECO:0000256" key="1">
    <source>
        <dbReference type="ARBA" id="ARBA00022741"/>
    </source>
</evidence>
<dbReference type="Proteomes" id="UP001168972">
    <property type="component" value="Unassembled WGS sequence"/>
</dbReference>
<dbReference type="GO" id="GO:0005524">
    <property type="term" value="F:ATP binding"/>
    <property type="evidence" value="ECO:0007669"/>
    <property type="project" value="UniProtKB-KW"/>
</dbReference>
<dbReference type="Pfam" id="PF17862">
    <property type="entry name" value="AAA_lid_3"/>
    <property type="match status" value="2"/>
</dbReference>
<dbReference type="SUPFAM" id="SSF52540">
    <property type="entry name" value="P-loop containing nucleoside triphosphate hydrolases"/>
    <property type="match status" value="2"/>
</dbReference>
<dbReference type="PANTHER" id="PTHR23077">
    <property type="entry name" value="AAA-FAMILY ATPASE"/>
    <property type="match status" value="1"/>
</dbReference>
<proteinExistence type="predicted"/>
<dbReference type="EMBL" id="JAQQBR010000006">
    <property type="protein sequence ID" value="KAK0174509.1"/>
    <property type="molecule type" value="Genomic_DNA"/>
</dbReference>
<dbReference type="Gene3D" id="3.40.50.300">
    <property type="entry name" value="P-loop containing nucleotide triphosphate hydrolases"/>
    <property type="match status" value="2"/>
</dbReference>
<dbReference type="FunFam" id="3.40.50.300:FF:000661">
    <property type="entry name" value="calmodulin-interacting protein 111 isoform X1"/>
    <property type="match status" value="1"/>
</dbReference>
<dbReference type="CDD" id="cd19481">
    <property type="entry name" value="RecA-like_protease"/>
    <property type="match status" value="1"/>
</dbReference>
<dbReference type="InterPro" id="IPR003959">
    <property type="entry name" value="ATPase_AAA_core"/>
</dbReference>
<protein>
    <recommendedName>
        <fullName evidence="3">AAA+ ATPase domain-containing protein</fullName>
    </recommendedName>
</protein>
<dbReference type="CDD" id="cd19511">
    <property type="entry name" value="RecA-like_CDC48_r2-like"/>
    <property type="match status" value="1"/>
</dbReference>
<dbReference type="GO" id="GO:0005737">
    <property type="term" value="C:cytoplasm"/>
    <property type="evidence" value="ECO:0007669"/>
    <property type="project" value="TreeGrafter"/>
</dbReference>
<comment type="caution">
    <text evidence="4">The sequence shown here is derived from an EMBL/GenBank/DDBJ whole genome shotgun (WGS) entry which is preliminary data.</text>
</comment>
<sequence length="793" mass="89637">MSAKSRKSMTPWLTCEKCNSIISQKSAITHESECPPSDEQWSHNYIRNRILYSRIGTYELQESTKELNEKIAQDFVFMSDTALELCEIAIGKYVMMKCNGHIIVKETFPIKERSISSVSLTKKALETYNISNNDLVQVSSFTITPLHPKQIIVKYISKLPMPPNFVSQFKTRQHLAINEVLSVGNIISFPYYGRTAKLKIIKILEDDEEYSSSNNIEDEFEKMNLSEEIPEFYKPDFSTKWTLANSGEILSKNTKSTITEKDIGGYEQPLLEIKNLFSIILNTNNNMFEGHKVSKGILVHGTSGVGKTTIIMAALSANDLNIFTLDASLICNQTHEGSKKIHELFEDAKFHTPSAIIIENIDELFNKKINSNILSTTLLQEIDDLQSSDITCLLIATSSKPEVIDHKFRYPGRFRKDYEVCTPTPLMRYGLLKKMLTKFPNAITDEELHQISFITHGFVARDLYNLCSEAVIASMKKYCQPIQVNDQDILDFKLTNIDFEEALKIIKPSAIKNFSPEVPNVKWTDVGGQELLKKQLQQAVVWPLKYPKTFLRFKMERPSGILMFGPPGCSKTMIVRALATESKLNFFNMKASDVMSMWVGESEKAVREIFRKARQVAPSIIFIDEIDALGCERASGNAASSGSNVQERVLNELLMELDGITPMGDVAFVAATNRPDRVDKALMRPGRIDEKIYVPLPDAKTREEILKIRIHELPVDDDVNIDNLVESTEGFSGAEVVQLCRKASLLAIDENPEDPDETLKISNSHFEMALKLISPGTPESLLKLYNDYVNRKL</sequence>